<comment type="catalytic activity">
    <reaction evidence="17 18">
        <text>L-seryl-[protein] + ATP = O-phospho-L-seryl-[protein] + ADP + H(+)</text>
        <dbReference type="Rhea" id="RHEA:17989"/>
        <dbReference type="Rhea" id="RHEA-COMP:9863"/>
        <dbReference type="Rhea" id="RHEA-COMP:11604"/>
        <dbReference type="ChEBI" id="CHEBI:15378"/>
        <dbReference type="ChEBI" id="CHEBI:29999"/>
        <dbReference type="ChEBI" id="CHEBI:30616"/>
        <dbReference type="ChEBI" id="CHEBI:83421"/>
        <dbReference type="ChEBI" id="CHEBI:456216"/>
        <dbReference type="EC" id="2.7.11.1"/>
    </reaction>
</comment>
<feature type="domain" description="Bulb-type lectin" evidence="23">
    <location>
        <begin position="145"/>
        <end position="271"/>
    </location>
</feature>
<keyword evidence="7" id="KW-0430">Lectin</keyword>
<dbReference type="PROSITE" id="PS00108">
    <property type="entry name" value="PROTEIN_KINASE_ST"/>
    <property type="match status" value="1"/>
</dbReference>
<dbReference type="FunFam" id="1.10.510.10:FF:000237">
    <property type="entry name" value="G-type lectin S-receptor-like serine/threonine-protein kinase"/>
    <property type="match status" value="1"/>
</dbReference>
<comment type="catalytic activity">
    <reaction evidence="16 18">
        <text>L-threonyl-[protein] + ATP = O-phospho-L-threonyl-[protein] + ADP + H(+)</text>
        <dbReference type="Rhea" id="RHEA:46608"/>
        <dbReference type="Rhea" id="RHEA-COMP:11060"/>
        <dbReference type="Rhea" id="RHEA-COMP:11605"/>
        <dbReference type="ChEBI" id="CHEBI:15378"/>
        <dbReference type="ChEBI" id="CHEBI:30013"/>
        <dbReference type="ChEBI" id="CHEBI:30616"/>
        <dbReference type="ChEBI" id="CHEBI:61977"/>
        <dbReference type="ChEBI" id="CHEBI:456216"/>
        <dbReference type="EC" id="2.7.11.1"/>
    </reaction>
</comment>
<dbReference type="GO" id="GO:0005524">
    <property type="term" value="F:ATP binding"/>
    <property type="evidence" value="ECO:0007669"/>
    <property type="project" value="UniProtKB-UniRule"/>
</dbReference>
<evidence type="ECO:0000256" key="15">
    <source>
        <dbReference type="ARBA" id="ARBA00023180"/>
    </source>
</evidence>
<feature type="domain" description="Protein kinase" evidence="22">
    <location>
        <begin position="492"/>
        <end position="761"/>
    </location>
</feature>
<keyword evidence="9 18" id="KW-0418">Kinase</keyword>
<dbReference type="PROSITE" id="PS00107">
    <property type="entry name" value="PROTEIN_KINASE_ATP"/>
    <property type="match status" value="1"/>
</dbReference>
<evidence type="ECO:0000256" key="17">
    <source>
        <dbReference type="ARBA" id="ARBA00048679"/>
    </source>
</evidence>
<dbReference type="GO" id="GO:0030246">
    <property type="term" value="F:carbohydrate binding"/>
    <property type="evidence" value="ECO:0007669"/>
    <property type="project" value="UniProtKB-KW"/>
</dbReference>
<evidence type="ECO:0000256" key="11">
    <source>
        <dbReference type="ARBA" id="ARBA00022989"/>
    </source>
</evidence>
<dbReference type="InterPro" id="IPR008271">
    <property type="entry name" value="Ser/Thr_kinase_AS"/>
</dbReference>
<dbReference type="AlphaFoldDB" id="A0A2N9IGI8"/>
<accession>A0A2N9IGI8</accession>
<dbReference type="FunFam" id="3.30.200.20:FF:000059">
    <property type="entry name" value="S-receptor-like serine/threonine-protein kinase"/>
    <property type="match status" value="1"/>
</dbReference>
<evidence type="ECO:0000256" key="10">
    <source>
        <dbReference type="ARBA" id="ARBA00022840"/>
    </source>
</evidence>
<dbReference type="CDD" id="cd00028">
    <property type="entry name" value="B_lectin"/>
    <property type="match status" value="1"/>
</dbReference>
<keyword evidence="12 20" id="KW-0472">Membrane</keyword>
<dbReference type="Gene3D" id="3.30.200.20">
    <property type="entry name" value="Phosphorylase Kinase, domain 1"/>
    <property type="match status" value="1"/>
</dbReference>
<evidence type="ECO:0000259" key="23">
    <source>
        <dbReference type="PROSITE" id="PS50927"/>
    </source>
</evidence>
<dbReference type="InterPro" id="IPR017441">
    <property type="entry name" value="Protein_kinase_ATP_BS"/>
</dbReference>
<feature type="chain" id="PRO_5014712009" description="Receptor-like serine/threonine-protein kinase" evidence="21">
    <location>
        <begin position="20"/>
        <end position="776"/>
    </location>
</feature>
<keyword evidence="14" id="KW-0675">Receptor</keyword>
<keyword evidence="10 18" id="KW-0067">ATP-binding</keyword>
<evidence type="ECO:0000256" key="5">
    <source>
        <dbReference type="ARBA" id="ARBA00022692"/>
    </source>
</evidence>
<dbReference type="FunFam" id="2.90.10.10:FF:000026">
    <property type="entry name" value="Serine/threonine-protein kinase"/>
    <property type="match status" value="1"/>
</dbReference>
<dbReference type="GO" id="GO:0016020">
    <property type="term" value="C:membrane"/>
    <property type="evidence" value="ECO:0007669"/>
    <property type="project" value="UniProtKB-SubCell"/>
</dbReference>
<evidence type="ECO:0000256" key="6">
    <source>
        <dbReference type="ARBA" id="ARBA00022729"/>
    </source>
</evidence>
<protein>
    <recommendedName>
        <fullName evidence="18">Receptor-like serine/threonine-protein kinase</fullName>
        <ecNumber evidence="18">2.7.11.1</ecNumber>
    </recommendedName>
</protein>
<evidence type="ECO:0000256" key="18">
    <source>
        <dbReference type="PIRNR" id="PIRNR000641"/>
    </source>
</evidence>
<evidence type="ECO:0000256" key="9">
    <source>
        <dbReference type="ARBA" id="ARBA00022777"/>
    </source>
</evidence>
<dbReference type="SMART" id="SM00220">
    <property type="entry name" value="S_TKc"/>
    <property type="match status" value="1"/>
</dbReference>
<dbReference type="Pfam" id="PF00069">
    <property type="entry name" value="Pkinase"/>
    <property type="match status" value="1"/>
</dbReference>
<dbReference type="SMART" id="SM00108">
    <property type="entry name" value="B_lectin"/>
    <property type="match status" value="2"/>
</dbReference>
<dbReference type="PANTHER" id="PTHR47976">
    <property type="entry name" value="G-TYPE LECTIN S-RECEPTOR-LIKE SERINE/THREONINE-PROTEIN KINASE SD2-5"/>
    <property type="match status" value="1"/>
</dbReference>
<dbReference type="GO" id="GO:0004674">
    <property type="term" value="F:protein serine/threonine kinase activity"/>
    <property type="evidence" value="ECO:0007669"/>
    <property type="project" value="UniProtKB-KW"/>
</dbReference>
<dbReference type="InterPro" id="IPR024171">
    <property type="entry name" value="SRK-like_kinase"/>
</dbReference>
<keyword evidence="15" id="KW-0325">Glycoprotein</keyword>
<reference evidence="25" key="1">
    <citation type="submission" date="2018-02" db="EMBL/GenBank/DDBJ databases">
        <authorList>
            <person name="Cohen D.B."/>
            <person name="Kent A.D."/>
        </authorList>
    </citation>
    <scope>NUCLEOTIDE SEQUENCE</scope>
</reference>
<dbReference type="InterPro" id="IPR011009">
    <property type="entry name" value="Kinase-like_dom_sf"/>
</dbReference>
<evidence type="ECO:0000256" key="12">
    <source>
        <dbReference type="ARBA" id="ARBA00023136"/>
    </source>
</evidence>
<dbReference type="InterPro" id="IPR001480">
    <property type="entry name" value="Bulb-type_lectin_dom"/>
</dbReference>
<evidence type="ECO:0000256" key="21">
    <source>
        <dbReference type="SAM" id="SignalP"/>
    </source>
</evidence>
<feature type="transmembrane region" description="Helical" evidence="20">
    <location>
        <begin position="432"/>
        <end position="455"/>
    </location>
</feature>
<dbReference type="CDD" id="cd14066">
    <property type="entry name" value="STKc_IRAK"/>
    <property type="match status" value="1"/>
</dbReference>
<evidence type="ECO:0000256" key="3">
    <source>
        <dbReference type="ARBA" id="ARBA00022536"/>
    </source>
</evidence>
<dbReference type="Gene3D" id="1.10.510.10">
    <property type="entry name" value="Transferase(Phosphotransferase) domain 1"/>
    <property type="match status" value="1"/>
</dbReference>
<dbReference type="PROSITE" id="PS50011">
    <property type="entry name" value="PROTEIN_KINASE_DOM"/>
    <property type="match status" value="1"/>
</dbReference>
<dbReference type="GO" id="GO:0106310">
    <property type="term" value="F:protein serine kinase activity"/>
    <property type="evidence" value="ECO:0007669"/>
    <property type="project" value="RHEA"/>
</dbReference>
<organism evidence="25">
    <name type="scientific">Fagus sylvatica</name>
    <name type="common">Beechnut</name>
    <dbReference type="NCBI Taxonomy" id="28930"/>
    <lineage>
        <taxon>Eukaryota</taxon>
        <taxon>Viridiplantae</taxon>
        <taxon>Streptophyta</taxon>
        <taxon>Embryophyta</taxon>
        <taxon>Tracheophyta</taxon>
        <taxon>Spermatophyta</taxon>
        <taxon>Magnoliopsida</taxon>
        <taxon>eudicotyledons</taxon>
        <taxon>Gunneridae</taxon>
        <taxon>Pentapetalae</taxon>
        <taxon>rosids</taxon>
        <taxon>fabids</taxon>
        <taxon>Fagales</taxon>
        <taxon>Fagaceae</taxon>
        <taxon>Fagus</taxon>
    </lineage>
</organism>
<evidence type="ECO:0000256" key="2">
    <source>
        <dbReference type="ARBA" id="ARBA00022527"/>
    </source>
</evidence>
<evidence type="ECO:0000256" key="20">
    <source>
        <dbReference type="SAM" id="Phobius"/>
    </source>
</evidence>
<keyword evidence="2 18" id="KW-0723">Serine/threonine-protein kinase</keyword>
<evidence type="ECO:0000256" key="8">
    <source>
        <dbReference type="ARBA" id="ARBA00022741"/>
    </source>
</evidence>
<keyword evidence="3" id="KW-0245">EGF-like domain</keyword>
<dbReference type="SUPFAM" id="SSF56112">
    <property type="entry name" value="Protein kinase-like (PK-like)"/>
    <property type="match status" value="1"/>
</dbReference>
<dbReference type="SUPFAM" id="SSF51110">
    <property type="entry name" value="alpha-D-mannose-specific plant lectins"/>
    <property type="match status" value="2"/>
</dbReference>
<dbReference type="Pfam" id="PF01453">
    <property type="entry name" value="B_lectin"/>
    <property type="match status" value="1"/>
</dbReference>
<dbReference type="PIRSF" id="PIRSF000641">
    <property type="entry name" value="SRK"/>
    <property type="match status" value="1"/>
</dbReference>
<dbReference type="Pfam" id="PF00954">
    <property type="entry name" value="S_locus_glycop"/>
    <property type="match status" value="1"/>
</dbReference>
<proteinExistence type="inferred from homology"/>
<evidence type="ECO:0000256" key="14">
    <source>
        <dbReference type="ARBA" id="ARBA00023170"/>
    </source>
</evidence>
<comment type="similarity">
    <text evidence="18">Belongs to the protein kinase superfamily. Ser/Thr protein kinase family.</text>
</comment>
<dbReference type="InterPro" id="IPR000719">
    <property type="entry name" value="Prot_kinase_dom"/>
</dbReference>
<evidence type="ECO:0000256" key="1">
    <source>
        <dbReference type="ARBA" id="ARBA00004479"/>
    </source>
</evidence>
<evidence type="ECO:0000256" key="16">
    <source>
        <dbReference type="ARBA" id="ARBA00047899"/>
    </source>
</evidence>
<evidence type="ECO:0000256" key="4">
    <source>
        <dbReference type="ARBA" id="ARBA00022679"/>
    </source>
</evidence>
<dbReference type="GO" id="GO:0048544">
    <property type="term" value="P:recognition of pollen"/>
    <property type="evidence" value="ECO:0007669"/>
    <property type="project" value="InterPro"/>
</dbReference>
<keyword evidence="11 20" id="KW-1133">Transmembrane helix</keyword>
<sequence length="776" mass="86451">MMETILFFLLLSAIFTAEAQQNEDIISQGSFLTPTTKSSWQSGSGLYAFGFYQQSNGYAVGVFLAGVPEKTVIWTANRDDSPALADATLNFTSDGKLIMQSTQGKPTTIANTPEPATSASMLDSGNFVLYNSNKKIIWQSFDNPTNTILPGQRLTAGKELFSSVSESDQSTGIFRLSMQTDGNLVQYPVGTSNTAQYSYWSSGTDGQGDNVSLCFDDDGHLYLLNSTGANINNLTQGIYPTENMVYLMRIDADGIFRLYSHNLDKNGSSSIIWSSSNNKCDPKGLCGLNGFCIMNDQDPNCTCLPGFASVKQGNWSSGCERNFTAESCKSKDRRIKYTMEAVPNTQWEDNFAVSILSLSTKEDCASACLEDCNCEGVIYADKTCRKQRLPWRFGRRVLGKSNIIAFIKVGTSISSIDNNVPTGREKKIRKDILIIGISVAAFGFIMSVISGIAIYKKRVWAYKRLSNGGNIGLSVDVSPRSFTLSDLEKVTNGFKEELGRGSFGTVYKGIWNRQKLVAVKRLEKVLAEGEKEFQSEMKVIGRTHHKNLVRLLGYCHDGENRLLVYEYMSNGSLADILFTPEKQPCWDERIEIARNIAKGILYLHEECEQQIIHCDIKPQNILMDEYRCAKISDFGLAKLLKPNQTNTITGIRGTKGYVAPEWHRKQPVTVKADVYSFGIVLLELICCRKSVDPNLNEEESILEEWAYYCFEARELEKLVSGTEVDKKQLERMVKVGLWCILDEPSLRPSMKKVLLMLEGTIDIPIPPSPTSFLSTI</sequence>
<comment type="subcellular location">
    <subcellularLocation>
        <location evidence="1">Membrane</location>
        <topology evidence="1">Single-pass type I membrane protein</topology>
    </subcellularLocation>
</comment>
<dbReference type="EMBL" id="OIVN01005578">
    <property type="protein sequence ID" value="SPD23159.1"/>
    <property type="molecule type" value="Genomic_DNA"/>
</dbReference>
<feature type="signal peptide" evidence="21">
    <location>
        <begin position="1"/>
        <end position="19"/>
    </location>
</feature>
<evidence type="ECO:0000256" key="13">
    <source>
        <dbReference type="ARBA" id="ARBA00023157"/>
    </source>
</evidence>
<dbReference type="PROSITE" id="PS50927">
    <property type="entry name" value="BULB_LECTIN"/>
    <property type="match status" value="2"/>
</dbReference>
<dbReference type="InterPro" id="IPR036426">
    <property type="entry name" value="Bulb-type_lectin_dom_sf"/>
</dbReference>
<evidence type="ECO:0000256" key="7">
    <source>
        <dbReference type="ARBA" id="ARBA00022734"/>
    </source>
</evidence>
<dbReference type="InterPro" id="IPR051343">
    <property type="entry name" value="G-type_lectin_kinases/EP1-like"/>
</dbReference>
<dbReference type="EC" id="2.7.11.1" evidence="18"/>
<evidence type="ECO:0000259" key="24">
    <source>
        <dbReference type="PROSITE" id="PS50948"/>
    </source>
</evidence>
<feature type="domain" description="Bulb-type lectin" evidence="23">
    <location>
        <begin position="23"/>
        <end position="142"/>
    </location>
</feature>
<dbReference type="FunFam" id="2.90.10.30:FF:000001">
    <property type="entry name" value="Serine/threonine-protein kinase"/>
    <property type="match status" value="1"/>
</dbReference>
<feature type="domain" description="Apple" evidence="24">
    <location>
        <begin position="328"/>
        <end position="410"/>
    </location>
</feature>
<dbReference type="Gene3D" id="2.90.10.10">
    <property type="entry name" value="Bulb-type lectin domain"/>
    <property type="match status" value="2"/>
</dbReference>
<dbReference type="CDD" id="cd00053">
    <property type="entry name" value="EGF"/>
    <property type="match status" value="1"/>
</dbReference>
<keyword evidence="8 18" id="KW-0547">Nucleotide-binding</keyword>
<evidence type="ECO:0000313" key="25">
    <source>
        <dbReference type="EMBL" id="SPD23159.1"/>
    </source>
</evidence>
<keyword evidence="6 21" id="KW-0732">Signal</keyword>
<keyword evidence="13" id="KW-1015">Disulfide bond</keyword>
<evidence type="ECO:0000256" key="19">
    <source>
        <dbReference type="PROSITE-ProRule" id="PRU10141"/>
    </source>
</evidence>
<gene>
    <name evidence="25" type="ORF">FSB_LOCUS51041</name>
</gene>
<dbReference type="FunFam" id="2.90.10.10:FF:000013">
    <property type="entry name" value="G-type lectin S-receptor-like serine/threonine-protein kinase LECRK1"/>
    <property type="match status" value="1"/>
</dbReference>
<evidence type="ECO:0000259" key="22">
    <source>
        <dbReference type="PROSITE" id="PS50011"/>
    </source>
</evidence>
<dbReference type="InterPro" id="IPR000858">
    <property type="entry name" value="S_locus_glycoprot_dom"/>
</dbReference>
<feature type="binding site" evidence="19">
    <location>
        <position position="520"/>
    </location>
    <ligand>
        <name>ATP</name>
        <dbReference type="ChEBI" id="CHEBI:30616"/>
    </ligand>
</feature>
<keyword evidence="5 20" id="KW-0812">Transmembrane</keyword>
<dbReference type="PANTHER" id="PTHR47976:SF7">
    <property type="entry name" value="RECEPTOR-LIKE SERINE_THREONINE-PROTEIN KINASE"/>
    <property type="match status" value="1"/>
</dbReference>
<name>A0A2N9IGI8_FAGSY</name>
<dbReference type="PROSITE" id="PS50948">
    <property type="entry name" value="PAN"/>
    <property type="match status" value="1"/>
</dbReference>
<keyword evidence="4 18" id="KW-0808">Transferase</keyword>
<dbReference type="InterPro" id="IPR003609">
    <property type="entry name" value="Pan_app"/>
</dbReference>